<evidence type="ECO:0000256" key="7">
    <source>
        <dbReference type="ARBA" id="ARBA00022824"/>
    </source>
</evidence>
<dbReference type="Proteomes" id="UP001219518">
    <property type="component" value="Unassembled WGS sequence"/>
</dbReference>
<evidence type="ECO:0000256" key="13">
    <source>
        <dbReference type="PIRSR" id="PIRSR602401-1"/>
    </source>
</evidence>
<dbReference type="Pfam" id="PF00067">
    <property type="entry name" value="p450"/>
    <property type="match status" value="3"/>
</dbReference>
<evidence type="ECO:0000256" key="1">
    <source>
        <dbReference type="ARBA" id="ARBA00001971"/>
    </source>
</evidence>
<feature type="transmembrane region" description="Helical" evidence="15">
    <location>
        <begin position="59"/>
        <end position="76"/>
    </location>
</feature>
<dbReference type="PROSITE" id="PS00086">
    <property type="entry name" value="CYTOCHROME_P450"/>
    <property type="match status" value="2"/>
</dbReference>
<evidence type="ECO:0000313" key="17">
    <source>
        <dbReference type="Proteomes" id="UP001219518"/>
    </source>
</evidence>
<feature type="transmembrane region" description="Helical" evidence="15">
    <location>
        <begin position="142"/>
        <end position="162"/>
    </location>
</feature>
<dbReference type="InterPro" id="IPR050476">
    <property type="entry name" value="Insect_CytP450_Detox"/>
</dbReference>
<name>A0AAE1LCA9_9NEOP</name>
<dbReference type="GO" id="GO:0004497">
    <property type="term" value="F:monooxygenase activity"/>
    <property type="evidence" value="ECO:0007669"/>
    <property type="project" value="UniProtKB-KW"/>
</dbReference>
<dbReference type="InterPro" id="IPR001128">
    <property type="entry name" value="Cyt_P450"/>
</dbReference>
<dbReference type="GO" id="GO:0005506">
    <property type="term" value="F:iron ion binding"/>
    <property type="evidence" value="ECO:0007669"/>
    <property type="project" value="InterPro"/>
</dbReference>
<keyword evidence="11" id="KW-0503">Monooxygenase</keyword>
<evidence type="ECO:0000256" key="3">
    <source>
        <dbReference type="ARBA" id="ARBA00004406"/>
    </source>
</evidence>
<feature type="binding site" description="axial binding residue" evidence="13">
    <location>
        <position position="911"/>
    </location>
    <ligand>
        <name>heme</name>
        <dbReference type="ChEBI" id="CHEBI:30413"/>
    </ligand>
    <ligandPart>
        <name>Fe</name>
        <dbReference type="ChEBI" id="CHEBI:18248"/>
    </ligandPart>
</feature>
<feature type="transmembrane region" description="Helical" evidence="15">
    <location>
        <begin position="412"/>
        <end position="439"/>
    </location>
</feature>
<keyword evidence="9" id="KW-0560">Oxidoreductase</keyword>
<reference evidence="16" key="1">
    <citation type="submission" date="2021-07" db="EMBL/GenBank/DDBJ databases">
        <authorList>
            <person name="Catto M.A."/>
            <person name="Jacobson A."/>
            <person name="Kennedy G."/>
            <person name="Labadie P."/>
            <person name="Hunt B.G."/>
            <person name="Srinivasan R."/>
        </authorList>
    </citation>
    <scope>NUCLEOTIDE SEQUENCE</scope>
    <source>
        <strain evidence="16">PL_HMW_Pooled</strain>
        <tissue evidence="16">Head</tissue>
    </source>
</reference>
<comment type="caution">
    <text evidence="16">The sequence shown here is derived from an EMBL/GenBank/DDBJ whole genome shotgun (WGS) entry which is preliminary data.</text>
</comment>
<evidence type="ECO:0000256" key="2">
    <source>
        <dbReference type="ARBA" id="ARBA00004174"/>
    </source>
</evidence>
<dbReference type="EMBL" id="JAHWGI010000391">
    <property type="protein sequence ID" value="KAK3914766.1"/>
    <property type="molecule type" value="Genomic_DNA"/>
</dbReference>
<keyword evidence="12 15" id="KW-0472">Membrane</keyword>
<evidence type="ECO:0000256" key="4">
    <source>
        <dbReference type="ARBA" id="ARBA00010617"/>
    </source>
</evidence>
<feature type="transmembrane region" description="Helical" evidence="15">
    <location>
        <begin position="174"/>
        <end position="197"/>
    </location>
</feature>
<dbReference type="CDD" id="cd11056">
    <property type="entry name" value="CYP6-like"/>
    <property type="match status" value="2"/>
</dbReference>
<keyword evidence="10 13" id="KW-0408">Iron</keyword>
<evidence type="ECO:0000256" key="12">
    <source>
        <dbReference type="ARBA" id="ARBA00023136"/>
    </source>
</evidence>
<evidence type="ECO:0000256" key="8">
    <source>
        <dbReference type="ARBA" id="ARBA00022848"/>
    </source>
</evidence>
<accession>A0AAE1LCA9</accession>
<reference evidence="16" key="2">
    <citation type="journal article" date="2023" name="BMC Genomics">
        <title>Pest status, molecular evolution, and epigenetic factors derived from the genome assembly of Frankliniella fusca, a thysanopteran phytovirus vector.</title>
        <authorList>
            <person name="Catto M.A."/>
            <person name="Labadie P.E."/>
            <person name="Jacobson A.L."/>
            <person name="Kennedy G.G."/>
            <person name="Srinivasan R."/>
            <person name="Hunt B.G."/>
        </authorList>
    </citation>
    <scope>NUCLEOTIDE SEQUENCE</scope>
    <source>
        <strain evidence="16">PL_HMW_Pooled</strain>
    </source>
</reference>
<feature type="region of interest" description="Disordered" evidence="14">
    <location>
        <begin position="706"/>
        <end position="725"/>
    </location>
</feature>
<dbReference type="Gene3D" id="1.10.630.10">
    <property type="entry name" value="Cytochrome P450"/>
    <property type="match status" value="2"/>
</dbReference>
<dbReference type="PANTHER" id="PTHR24292">
    <property type="entry name" value="CYTOCHROME P450"/>
    <property type="match status" value="1"/>
</dbReference>
<keyword evidence="17" id="KW-1185">Reference proteome</keyword>
<keyword evidence="6 13" id="KW-0479">Metal-binding</keyword>
<evidence type="ECO:0000256" key="14">
    <source>
        <dbReference type="SAM" id="MobiDB-lite"/>
    </source>
</evidence>
<dbReference type="PRINTS" id="PR00463">
    <property type="entry name" value="EP450I"/>
</dbReference>
<evidence type="ECO:0000256" key="11">
    <source>
        <dbReference type="ARBA" id="ARBA00023033"/>
    </source>
</evidence>
<feature type="region of interest" description="Disordered" evidence="14">
    <location>
        <begin position="1269"/>
        <end position="1289"/>
    </location>
</feature>
<dbReference type="FunFam" id="1.10.630.10:FF:000042">
    <property type="entry name" value="Cytochrome P450"/>
    <property type="match status" value="1"/>
</dbReference>
<evidence type="ECO:0000256" key="15">
    <source>
        <dbReference type="SAM" id="Phobius"/>
    </source>
</evidence>
<dbReference type="InterPro" id="IPR017972">
    <property type="entry name" value="Cyt_P450_CS"/>
</dbReference>
<evidence type="ECO:0000256" key="9">
    <source>
        <dbReference type="ARBA" id="ARBA00023002"/>
    </source>
</evidence>
<evidence type="ECO:0000256" key="10">
    <source>
        <dbReference type="ARBA" id="ARBA00023004"/>
    </source>
</evidence>
<sequence>MDPSRRPEPVVEVEVEAAEPAAPRRVWTAIRRALLVVRIGSLLLISLPSPTSRLAPWRAPYAALVSAFVLAVGVATELRSADKKSTRFGVIASLSSYLECVLLVALWARAAGRWQHVWARLDTLEDRLWTSGTGTAALRRRVLVISAAFVVVLVPQQTFNIWRKSPSLLDAFRLCQAAASACVAGVFNFSAMLVMVLSEVLAECFRRVRHTATASQHTKIVLQLYALTNRLVQRNYGSKKGSVTIDNCVLDVVFGNTLQERARRAEARAVEDARVAYTELCALTLDLDGHVGGVLLVTLFSDGLYICQFLLLLLTSAARSPAATVSVSTVVVRFVSTVLIASSVHTEWRAAKSCLIRMLRYSSGGGRHTFVRDHPSAVNIPTLRAFILPYLSKSDSVSTRRGSRVPRRRTSFVIYFQTMLALVLLGGALALCAALFVYLRYSMTYWQRRKIPAVPATMPWGNYSDAIMGRKSLFHVVDNIYRQYKDERFIGSYFANTPLLHLHDPEIIRQVFIKEFQDFNGRGVHCDPENDPLSGHLFNLSGQPWRNMRVKLSPTFTTGKIKYMFGTISECADHLRDHICASTKAGGGVCEEEVRELIARFSTDVISSVAFGIESNSMKNPNSELRRMGQRIFEPSLDIIIRSLMAFFAVKAMNVLGIRNTPPDVDNFFLKLVDEMVTYREENGVERADMLNMLISLKNEGFVPPDAHADASAKSDGASNGETDKASRVEVHWQQLYREPCSTVAHGLPQENRTKLTQKEICAQVFVFFFAGYETTSTTTSFTLYELAKHPDIQEKVVEEIDAVLQKHGGKLSYEAVTDMPYTEMVIQETLRLYPPVPFLTREAMLRRQLPLTDVVLDKGIRLMIPVHSLHHDPQHWEDPERFDPLRFTEEAKKARKSFVYMPFGDGPRICIGMRLGMVQVKTALATVLSNAKVSLAPGMPREAPMSPRNILPTPVGGIRLTVTFDEVTETVIKVTQIERSMLALVLLGGALALCAALFVYLRYSMTYWQRRKIPAVPATMPWGNYSDAIMGRKSLFHVVDDIYRQYKDERFIGSYFANTPLLHLHDPEIIRQVFIKEFQDFNGRGVHCDPEVDPLSGHLFNLSGQPWRNMRVKLSPTFTTGKIKYMFDTISECADHLRDHIRTSTKAGGGVCEEEVRELIARFSTDVISSVAFGIESNSMKNPNSEFRRMGQRIFEPTLDVNIRVLMSFFAAKAMSVLGIHNSPRDVDNFFLKLVDELVTYREKNGVERADMLNLLISLKNEGFVPPDAHADAGAKSNGASNGTGLPQENRTKLTQKEICAQVFVFFLAGYETTSSTTSFMLYELAKHPDIQEKVVEEIDAVLQKHGGKLSYEAVTDMPYTEMVIQETLRLYPPVPFLTREAMLRRQLPLTDVVLDKGVLLMIPVHSLHYDPQHWEEPERFDPLRFTEEAKKARKSFVYMPFGDGPRICIGMRLGMVQVKTALATVLSNAKVSLAPGMPREAPMNPRNILPTPVGGIRLTFTAR</sequence>
<dbReference type="PANTHER" id="PTHR24292:SF100">
    <property type="entry name" value="CYTOCHROME P450 6A16, ISOFORM B-RELATED"/>
    <property type="match status" value="1"/>
</dbReference>
<dbReference type="SUPFAM" id="SSF48264">
    <property type="entry name" value="Cytochrome P450"/>
    <property type="match status" value="2"/>
</dbReference>
<feature type="transmembrane region" description="Helical" evidence="15">
    <location>
        <begin position="29"/>
        <end position="47"/>
    </location>
</feature>
<protein>
    <submittedName>
        <fullName evidence="16">Cytochrome P450 6k1</fullName>
    </submittedName>
</protein>
<keyword evidence="8" id="KW-0492">Microsome</keyword>
<feature type="compositionally biased region" description="Polar residues" evidence="14">
    <location>
        <begin position="1279"/>
        <end position="1289"/>
    </location>
</feature>
<dbReference type="InterPro" id="IPR036396">
    <property type="entry name" value="Cyt_P450_sf"/>
</dbReference>
<feature type="transmembrane region" description="Helical" evidence="15">
    <location>
        <begin position="982"/>
        <end position="1002"/>
    </location>
</feature>
<comment type="cofactor">
    <cofactor evidence="1 13">
        <name>heme</name>
        <dbReference type="ChEBI" id="CHEBI:30413"/>
    </cofactor>
</comment>
<evidence type="ECO:0000256" key="6">
    <source>
        <dbReference type="ARBA" id="ARBA00022723"/>
    </source>
</evidence>
<keyword evidence="15" id="KW-0812">Transmembrane</keyword>
<organism evidence="16 17">
    <name type="scientific">Frankliniella fusca</name>
    <dbReference type="NCBI Taxonomy" id="407009"/>
    <lineage>
        <taxon>Eukaryota</taxon>
        <taxon>Metazoa</taxon>
        <taxon>Ecdysozoa</taxon>
        <taxon>Arthropoda</taxon>
        <taxon>Hexapoda</taxon>
        <taxon>Insecta</taxon>
        <taxon>Pterygota</taxon>
        <taxon>Neoptera</taxon>
        <taxon>Paraneoptera</taxon>
        <taxon>Thysanoptera</taxon>
        <taxon>Terebrantia</taxon>
        <taxon>Thripoidea</taxon>
        <taxon>Thripidae</taxon>
        <taxon>Frankliniella</taxon>
    </lineage>
</organism>
<dbReference type="GO" id="GO:0005789">
    <property type="term" value="C:endoplasmic reticulum membrane"/>
    <property type="evidence" value="ECO:0007669"/>
    <property type="project" value="UniProtKB-SubCell"/>
</dbReference>
<proteinExistence type="inferred from homology"/>
<keyword evidence="5 13" id="KW-0349">Heme</keyword>
<comment type="subcellular location">
    <subcellularLocation>
        <location evidence="3">Endoplasmic reticulum membrane</location>
        <topology evidence="3">Peripheral membrane protein</topology>
    </subcellularLocation>
    <subcellularLocation>
        <location evidence="2">Microsome membrane</location>
        <topology evidence="2">Peripheral membrane protein</topology>
    </subcellularLocation>
</comment>
<evidence type="ECO:0000313" key="16">
    <source>
        <dbReference type="EMBL" id="KAK3914766.1"/>
    </source>
</evidence>
<feature type="transmembrane region" description="Helical" evidence="15">
    <location>
        <begin position="293"/>
        <end position="314"/>
    </location>
</feature>
<gene>
    <name evidence="16" type="ORF">KUF71_024261</name>
</gene>
<dbReference type="GO" id="GO:0020037">
    <property type="term" value="F:heme binding"/>
    <property type="evidence" value="ECO:0007669"/>
    <property type="project" value="InterPro"/>
</dbReference>
<dbReference type="PRINTS" id="PR00385">
    <property type="entry name" value="P450"/>
</dbReference>
<dbReference type="GO" id="GO:0016705">
    <property type="term" value="F:oxidoreductase activity, acting on paired donors, with incorporation or reduction of molecular oxygen"/>
    <property type="evidence" value="ECO:0007669"/>
    <property type="project" value="InterPro"/>
</dbReference>
<keyword evidence="15" id="KW-1133">Transmembrane helix</keyword>
<dbReference type="InterPro" id="IPR002401">
    <property type="entry name" value="Cyt_P450_E_grp-I"/>
</dbReference>
<evidence type="ECO:0000256" key="5">
    <source>
        <dbReference type="ARBA" id="ARBA00022617"/>
    </source>
</evidence>
<keyword evidence="7" id="KW-0256">Endoplasmic reticulum</keyword>
<comment type="similarity">
    <text evidence="4">Belongs to the cytochrome P450 family.</text>
</comment>